<reference evidence="1 2" key="1">
    <citation type="submission" date="2015-02" db="EMBL/GenBank/DDBJ databases">
        <authorList>
            <person name="Chooi Y.-H."/>
        </authorList>
    </citation>
    <scope>NUCLEOTIDE SEQUENCE [LARGE SCALE GENOMIC DNA]</scope>
    <source>
        <strain evidence="1">E3</strain>
    </source>
</reference>
<organism evidence="1 2">
    <name type="scientific">Plasmodiophora brassicae</name>
    <name type="common">Clubroot disease agent</name>
    <dbReference type="NCBI Taxonomy" id="37360"/>
    <lineage>
        <taxon>Eukaryota</taxon>
        <taxon>Sar</taxon>
        <taxon>Rhizaria</taxon>
        <taxon>Endomyxa</taxon>
        <taxon>Phytomyxea</taxon>
        <taxon>Plasmodiophorida</taxon>
        <taxon>Plasmodiophoridae</taxon>
        <taxon>Plasmodiophora</taxon>
    </lineage>
</organism>
<accession>A0A0G4IJS7</accession>
<evidence type="ECO:0000313" key="2">
    <source>
        <dbReference type="Proteomes" id="UP000039324"/>
    </source>
</evidence>
<name>A0A0G4IJS7_PLABS</name>
<dbReference type="EMBL" id="CDSF01000024">
    <property type="protein sequence ID" value="CEO95458.1"/>
    <property type="molecule type" value="Genomic_DNA"/>
</dbReference>
<proteinExistence type="predicted"/>
<keyword evidence="2" id="KW-1185">Reference proteome</keyword>
<evidence type="ECO:0008006" key="3">
    <source>
        <dbReference type="Google" id="ProtNLM"/>
    </source>
</evidence>
<evidence type="ECO:0000313" key="1">
    <source>
        <dbReference type="EMBL" id="CEO95458.1"/>
    </source>
</evidence>
<protein>
    <recommendedName>
        <fullName evidence="3">RPA-interacting protein C-terminal domain-containing protein</fullName>
    </recommendedName>
</protein>
<gene>
    <name evidence="1" type="ORF">PBRA_004184</name>
</gene>
<dbReference type="AlphaFoldDB" id="A0A0G4IJS7"/>
<sequence length="217" mass="24168">MQQQQSPSGRVPLKAGRPLDEWRRRLRASCATRSRADRARFLRGLRSHPPDGSLSAAEIDQLIASLEFEFSQDVADQIHLAAYESSLPEIVGDFDYDLDHRGAYESILCPVCQRHHVAASAGTYSCPCGRFTLQVARAQLRLAVGVLMLAEASPPILRPAGQRSSFQLPGGSSSPARVVKRRMSSWKQGRRFTLCQYTHGGLYRDRPGLRNPMDCFL</sequence>
<dbReference type="Proteomes" id="UP000039324">
    <property type="component" value="Unassembled WGS sequence"/>
</dbReference>